<keyword evidence="6" id="KW-1185">Reference proteome</keyword>
<dbReference type="SMART" id="SM00342">
    <property type="entry name" value="HTH_ARAC"/>
    <property type="match status" value="1"/>
</dbReference>
<dbReference type="RefSeq" id="WP_187525306.1">
    <property type="nucleotide sequence ID" value="NZ_JACRTA010000002.1"/>
</dbReference>
<dbReference type="InterPro" id="IPR011051">
    <property type="entry name" value="RmlC_Cupin_sf"/>
</dbReference>
<comment type="caution">
    <text evidence="5">The sequence shown here is derived from an EMBL/GenBank/DDBJ whole genome shotgun (WGS) entry which is preliminary data.</text>
</comment>
<dbReference type="EMBL" id="JACRTA010000002">
    <property type="protein sequence ID" value="MBC8568462.1"/>
    <property type="molecule type" value="Genomic_DNA"/>
</dbReference>
<dbReference type="AlphaFoldDB" id="A0A926E6X0"/>
<dbReference type="Proteomes" id="UP000610862">
    <property type="component" value="Unassembled WGS sequence"/>
</dbReference>
<dbReference type="SUPFAM" id="SSF46689">
    <property type="entry name" value="Homeodomain-like"/>
    <property type="match status" value="1"/>
</dbReference>
<proteinExistence type="predicted"/>
<keyword evidence="1" id="KW-0805">Transcription regulation</keyword>
<sequence>MYTKNERLRYIAGTPVNIAIANIRNYNLHCHENAMEFAYCLSGSAVFNIAHEHMILNEGEVVLIEHENFHSIQADSDNIILLFHIDIKNCIYPWEKIKYMYFSCATKLCKPHHIPHLQKIYEALLTASYIYASRDTHFTESYNKIANILLDLVVNYFTWFSIETFTSEDSKKFKNRLDRILSYVQKHYNEKITLSQIAQNEYINENYFSQFLKRTSFHSFTKMLNYIRCFEAEKLLLKTDLPIQEISDICGFSSKKYLHKYFKEFWKTTPFQHRKKSHENSLIQNDFYYFSPEESLPLIEKKICEYLKSKLLK</sequence>
<dbReference type="InterPro" id="IPR018060">
    <property type="entry name" value="HTH_AraC"/>
</dbReference>
<evidence type="ECO:0000256" key="2">
    <source>
        <dbReference type="ARBA" id="ARBA00023125"/>
    </source>
</evidence>
<evidence type="ECO:0000256" key="3">
    <source>
        <dbReference type="ARBA" id="ARBA00023163"/>
    </source>
</evidence>
<keyword evidence="3" id="KW-0804">Transcription</keyword>
<organism evidence="5 6">
    <name type="scientific">Lentihominibacter hominis</name>
    <dbReference type="NCBI Taxonomy" id="2763645"/>
    <lineage>
        <taxon>Bacteria</taxon>
        <taxon>Bacillati</taxon>
        <taxon>Bacillota</taxon>
        <taxon>Clostridia</taxon>
        <taxon>Peptostreptococcales</taxon>
        <taxon>Anaerovoracaceae</taxon>
        <taxon>Lentihominibacter</taxon>
    </lineage>
</organism>
<dbReference type="PROSITE" id="PS01124">
    <property type="entry name" value="HTH_ARAC_FAMILY_2"/>
    <property type="match status" value="1"/>
</dbReference>
<evidence type="ECO:0000259" key="4">
    <source>
        <dbReference type="PROSITE" id="PS01124"/>
    </source>
</evidence>
<dbReference type="PANTHER" id="PTHR43280">
    <property type="entry name" value="ARAC-FAMILY TRANSCRIPTIONAL REGULATOR"/>
    <property type="match status" value="1"/>
</dbReference>
<dbReference type="Gene3D" id="2.60.120.10">
    <property type="entry name" value="Jelly Rolls"/>
    <property type="match status" value="1"/>
</dbReference>
<dbReference type="Pfam" id="PF12833">
    <property type="entry name" value="HTH_18"/>
    <property type="match status" value="1"/>
</dbReference>
<dbReference type="InterPro" id="IPR009057">
    <property type="entry name" value="Homeodomain-like_sf"/>
</dbReference>
<name>A0A926E6X0_9FIRM</name>
<evidence type="ECO:0000313" key="5">
    <source>
        <dbReference type="EMBL" id="MBC8568462.1"/>
    </source>
</evidence>
<dbReference type="InterPro" id="IPR013096">
    <property type="entry name" value="Cupin_2"/>
</dbReference>
<reference evidence="5" key="1">
    <citation type="submission" date="2020-08" db="EMBL/GenBank/DDBJ databases">
        <title>Genome public.</title>
        <authorList>
            <person name="Liu C."/>
            <person name="Sun Q."/>
        </authorList>
    </citation>
    <scope>NUCLEOTIDE SEQUENCE</scope>
    <source>
        <strain evidence="5">NSJ-24</strain>
    </source>
</reference>
<gene>
    <name evidence="5" type="ORF">H8692_06805</name>
</gene>
<dbReference type="Gene3D" id="1.10.10.60">
    <property type="entry name" value="Homeodomain-like"/>
    <property type="match status" value="2"/>
</dbReference>
<dbReference type="GO" id="GO:0003700">
    <property type="term" value="F:DNA-binding transcription factor activity"/>
    <property type="evidence" value="ECO:0007669"/>
    <property type="project" value="InterPro"/>
</dbReference>
<dbReference type="SUPFAM" id="SSF51182">
    <property type="entry name" value="RmlC-like cupins"/>
    <property type="match status" value="1"/>
</dbReference>
<dbReference type="GO" id="GO:0043565">
    <property type="term" value="F:sequence-specific DNA binding"/>
    <property type="evidence" value="ECO:0007669"/>
    <property type="project" value="InterPro"/>
</dbReference>
<protein>
    <submittedName>
        <fullName evidence="5">Helix-turn-helix domain-containing protein</fullName>
    </submittedName>
</protein>
<keyword evidence="2" id="KW-0238">DNA-binding</keyword>
<dbReference type="Pfam" id="PF07883">
    <property type="entry name" value="Cupin_2"/>
    <property type="match status" value="1"/>
</dbReference>
<evidence type="ECO:0000313" key="6">
    <source>
        <dbReference type="Proteomes" id="UP000610862"/>
    </source>
</evidence>
<evidence type="ECO:0000256" key="1">
    <source>
        <dbReference type="ARBA" id="ARBA00023015"/>
    </source>
</evidence>
<feature type="domain" description="HTH araC/xylS-type" evidence="4">
    <location>
        <begin position="178"/>
        <end position="276"/>
    </location>
</feature>
<dbReference type="CDD" id="cd02208">
    <property type="entry name" value="cupin_RmlC-like"/>
    <property type="match status" value="1"/>
</dbReference>
<accession>A0A926E6X0</accession>
<dbReference type="PANTHER" id="PTHR43280:SF34">
    <property type="entry name" value="ARAC-FAMILY TRANSCRIPTIONAL REGULATOR"/>
    <property type="match status" value="1"/>
</dbReference>
<dbReference type="InterPro" id="IPR014710">
    <property type="entry name" value="RmlC-like_jellyroll"/>
</dbReference>